<dbReference type="EMBL" id="JAGEMI010000001">
    <property type="protein sequence ID" value="MBO1864586.1"/>
    <property type="molecule type" value="Genomic_DNA"/>
</dbReference>
<accession>A0A939M7F1</accession>
<dbReference type="RefSeq" id="WP_208086690.1">
    <property type="nucleotide sequence ID" value="NZ_CP086136.1"/>
</dbReference>
<proteinExistence type="predicted"/>
<dbReference type="EMBL" id="CP086136">
    <property type="protein sequence ID" value="UEM17341.1"/>
    <property type="molecule type" value="Genomic_DNA"/>
</dbReference>
<evidence type="ECO:0000313" key="3">
    <source>
        <dbReference type="Proteomes" id="UP000664702"/>
    </source>
</evidence>
<dbReference type="KEGG" id="bban:J4G43_025765"/>
<reference evidence="1" key="1">
    <citation type="submission" date="2021-03" db="EMBL/GenBank/DDBJ databases">
        <title>Whole Genome Sequence of Bradyrhizobium sp. Strain 144S4.</title>
        <authorList>
            <person name="Bromfield E.S.P."/>
            <person name="Cloutier S."/>
        </authorList>
    </citation>
    <scope>NUCLEOTIDE SEQUENCE [LARGE SCALE GENOMIC DNA]</scope>
    <source>
        <strain evidence="1">144S4</strain>
    </source>
</reference>
<dbReference type="AlphaFoldDB" id="A0A939M7F1"/>
<gene>
    <name evidence="2" type="ORF">J4G43_025765</name>
    <name evidence="1" type="ORF">J4G43_27770</name>
</gene>
<name>A0A939M7F1_9BRAD</name>
<sequence>MKTVSVHRDYPFRAGARVFVQYRAGKTYRRVPEVQARAIVAAGAGQIVANDGDAVISAVKIVAGSITADIGVI</sequence>
<evidence type="ECO:0000313" key="2">
    <source>
        <dbReference type="EMBL" id="UEM17341.1"/>
    </source>
</evidence>
<dbReference type="Proteomes" id="UP000664702">
    <property type="component" value="Chromosome"/>
</dbReference>
<organism evidence="1">
    <name type="scientific">Bradyrhizobium barranii subsp. barranii</name>
    <dbReference type="NCBI Taxonomy" id="2823807"/>
    <lineage>
        <taxon>Bacteria</taxon>
        <taxon>Pseudomonadati</taxon>
        <taxon>Pseudomonadota</taxon>
        <taxon>Alphaproteobacteria</taxon>
        <taxon>Hyphomicrobiales</taxon>
        <taxon>Nitrobacteraceae</taxon>
        <taxon>Bradyrhizobium</taxon>
        <taxon>Bradyrhizobium barranii</taxon>
    </lineage>
</organism>
<reference evidence="2 3" key="2">
    <citation type="journal article" date="2022" name="Int. J. Syst. Evol. Microbiol.">
        <title>Strains of Bradyrhizobium barranii sp. nov. associated with legumes native to Canada are symbionts of soybeans and belong to different subspecies (subsp. barranii subsp. nov. and subsp. apii subsp. nov.) and symbiovars (sv. glycinearum and sv. septentrionale).</title>
        <authorList>
            <person name="Bromfield E.S.P."/>
            <person name="Cloutier S."/>
            <person name="Wasai-Hara S."/>
            <person name="Minamisawa K."/>
        </authorList>
    </citation>
    <scope>NUCLEOTIDE SEQUENCE [LARGE SCALE GENOMIC DNA]</scope>
    <source>
        <strain evidence="2 3">144S4</strain>
    </source>
</reference>
<evidence type="ECO:0000313" key="1">
    <source>
        <dbReference type="EMBL" id="MBO1864586.1"/>
    </source>
</evidence>
<protein>
    <submittedName>
        <fullName evidence="1">Uncharacterized protein</fullName>
    </submittedName>
</protein>